<dbReference type="InterPro" id="IPR018715">
    <property type="entry name" value="DUF2239"/>
</dbReference>
<gene>
    <name evidence="2" type="ORF">DFR51_2551</name>
    <name evidence="1" type="ORF">SmB9_33730</name>
</gene>
<evidence type="ECO:0000313" key="4">
    <source>
        <dbReference type="Proteomes" id="UP000276029"/>
    </source>
</evidence>
<accession>A0AAD1D8U5</accession>
<dbReference type="Pfam" id="PF09998">
    <property type="entry name" value="DUF2239"/>
    <property type="match status" value="1"/>
</dbReference>
<evidence type="ECO:0000313" key="1">
    <source>
        <dbReference type="EMBL" id="BBE35715.1"/>
    </source>
</evidence>
<evidence type="ECO:0008006" key="5">
    <source>
        <dbReference type="Google" id="ProtNLM"/>
    </source>
</evidence>
<evidence type="ECO:0000313" key="3">
    <source>
        <dbReference type="Proteomes" id="UP000275727"/>
    </source>
</evidence>
<reference evidence="2 4" key="2">
    <citation type="submission" date="2018-10" db="EMBL/GenBank/DDBJ databases">
        <title>Genomic Encyclopedia of Type Strains, Phase IV (KMG-IV): sequencing the most valuable type-strain genomes for metagenomic binning, comparative biology and taxonomic classification.</title>
        <authorList>
            <person name="Goeker M."/>
        </authorList>
    </citation>
    <scope>NUCLEOTIDE SEQUENCE [LARGE SCALE GENOMIC DNA]</scope>
    <source>
        <strain evidence="2 4">DSM 19791</strain>
    </source>
</reference>
<proteinExistence type="predicted"/>
<dbReference type="AlphaFoldDB" id="A0AAD1D8U5"/>
<dbReference type="EMBL" id="AP018711">
    <property type="protein sequence ID" value="BBE35715.1"/>
    <property type="molecule type" value="Genomic_DNA"/>
</dbReference>
<organism evidence="1 3">
    <name type="scientific">Sphingosinicella microcystinivorans</name>
    <dbReference type="NCBI Taxonomy" id="335406"/>
    <lineage>
        <taxon>Bacteria</taxon>
        <taxon>Pseudomonadati</taxon>
        <taxon>Pseudomonadota</taxon>
        <taxon>Alphaproteobacteria</taxon>
        <taxon>Sphingomonadales</taxon>
        <taxon>Sphingosinicellaceae</taxon>
        <taxon>Sphingosinicella</taxon>
    </lineage>
</organism>
<dbReference type="EMBL" id="RBWX01000009">
    <property type="protein sequence ID" value="RKS87906.1"/>
    <property type="molecule type" value="Genomic_DNA"/>
</dbReference>
<sequence length="177" mass="19161">MEQENYTAFRGDSKFASGSLGDVALALKRDGADNVLIFNDATGAETDLDLRGTEADVAARYAPPPAVPGRPKLGVVAKEVTLLPRHWDWLKTQRGGASAALRRLVEDAARDSRSIAKAAAEAAYRFMSAMAGNRENFEEASRALFAADGERFTMLTENWPEDVRAHARQLAAPALVD</sequence>
<protein>
    <recommendedName>
        <fullName evidence="5">DUF2239 family protein</fullName>
    </recommendedName>
</protein>
<dbReference type="Proteomes" id="UP000276029">
    <property type="component" value="Unassembled WGS sequence"/>
</dbReference>
<dbReference type="Proteomes" id="UP000275727">
    <property type="component" value="Chromosome"/>
</dbReference>
<evidence type="ECO:0000313" key="2">
    <source>
        <dbReference type="EMBL" id="RKS87906.1"/>
    </source>
</evidence>
<dbReference type="RefSeq" id="WP_121051715.1">
    <property type="nucleotide sequence ID" value="NZ_AP018711.1"/>
</dbReference>
<reference evidence="1 3" key="1">
    <citation type="submission" date="2018-06" db="EMBL/GenBank/DDBJ databases">
        <title>Complete Genome Sequence of the Microcystin-Degrading Bacterium Sphingosinicella microcystinivorans Strain B-9.</title>
        <authorList>
            <person name="Jin H."/>
            <person name="Nishizawa T."/>
            <person name="Guo Y."/>
            <person name="Nishizawa A."/>
            <person name="Park H."/>
            <person name="Kato H."/>
            <person name="Tsuji K."/>
            <person name="Harada K."/>
        </authorList>
    </citation>
    <scope>NUCLEOTIDE SEQUENCE [LARGE SCALE GENOMIC DNA]</scope>
    <source>
        <strain evidence="1 3">B9</strain>
    </source>
</reference>
<keyword evidence="4" id="KW-1185">Reference proteome</keyword>
<name>A0AAD1D8U5_SPHMI</name>
<dbReference type="KEGG" id="smic:SmB9_33730"/>